<evidence type="ECO:0000313" key="2">
    <source>
        <dbReference type="EMBL" id="ELY25531.1"/>
    </source>
</evidence>
<dbReference type="EMBL" id="AOHT01000044">
    <property type="protein sequence ID" value="ELY25531.1"/>
    <property type="molecule type" value="Genomic_DNA"/>
</dbReference>
<evidence type="ECO:0000313" key="3">
    <source>
        <dbReference type="Proteomes" id="UP000006663"/>
    </source>
</evidence>
<dbReference type="OrthoDB" id="190909at2157"/>
<dbReference type="Proteomes" id="UP000006663">
    <property type="component" value="Plasmid pHBOR01"/>
</dbReference>
<dbReference type="HOGENOM" id="CLU_200149_0_0_2"/>
<sequence>MYRVLIQTGSIECDEYTHTDYGIELYDEDQFVAFVPYENLLAVVDETTKSAEDRAIL</sequence>
<organism evidence="1 3">
    <name type="scientific">Halogeometricum borinquense (strain ATCC 700274 / DSM 11551 / JCM 10706 / KCTC 4070 / PR3)</name>
    <dbReference type="NCBI Taxonomy" id="469382"/>
    <lineage>
        <taxon>Archaea</taxon>
        <taxon>Methanobacteriati</taxon>
        <taxon>Methanobacteriota</taxon>
        <taxon>Stenosarchaea group</taxon>
        <taxon>Halobacteria</taxon>
        <taxon>Halobacteriales</taxon>
        <taxon>Haloferacaceae</taxon>
        <taxon>Halogeometricum</taxon>
    </lineage>
</organism>
<dbReference type="Proteomes" id="UP000011585">
    <property type="component" value="Unassembled WGS sequence"/>
</dbReference>
<name>E4NU78_HALBP</name>
<geneLocation type="plasmid" evidence="1 3">
    <name>pHBOR01</name>
</geneLocation>
<dbReference type="KEGG" id="hbo:Hbor_30610"/>
<reference evidence="3" key="1">
    <citation type="journal article" date="2009" name="Stand. Genomic Sci.">
        <title>Complete genome sequence of Halogeometricum borinquense type strain (PR3).</title>
        <authorList>
            <person name="Malfatti S."/>
            <person name="Tindall B.J."/>
            <person name="Schneider S."/>
            <person name="Fahnrich R."/>
            <person name="Lapidus A."/>
            <person name="Labuttii K."/>
            <person name="Copeland A."/>
            <person name="Glavina Del Rio T."/>
            <person name="Nolan M."/>
            <person name="Chen F."/>
            <person name="Lucas S."/>
            <person name="Tice H."/>
            <person name="Cheng J.F."/>
            <person name="Bruce D."/>
            <person name="Goodwin L."/>
            <person name="Pitluck S."/>
            <person name="Anderson I."/>
            <person name="Pati A."/>
            <person name="Ivanova N."/>
            <person name="Mavromatis K."/>
            <person name="Chen A."/>
            <person name="Palaniappan K."/>
            <person name="D'haeseleer P."/>
            <person name="Goker M."/>
            <person name="Bristow J."/>
            <person name="Eisen J.A."/>
            <person name="Markowitz V."/>
            <person name="Hugenholtz P."/>
            <person name="Kyrpides N.C."/>
            <person name="Klenk H.P."/>
            <person name="Chain P."/>
        </authorList>
    </citation>
    <scope>NUCLEOTIDE SEQUENCE [LARGE SCALE GENOMIC DNA]</scope>
    <source>
        <strain evidence="3">ATCC 700274 / DSM 11551 / JCM 10706 / KCTC 4070 / PR3</strain>
        <plasmid evidence="3">pHBOR01</plasmid>
    </source>
</reference>
<keyword evidence="1" id="KW-0614">Plasmid</keyword>
<dbReference type="EMBL" id="CP001691">
    <property type="protein sequence ID" value="ADQ68598.1"/>
    <property type="molecule type" value="Genomic_DNA"/>
</dbReference>
<dbReference type="GeneID" id="54124678"/>
<gene>
    <name evidence="1" type="ordered locus">Hbor_30610</name>
    <name evidence="2" type="ORF">C499_13640</name>
</gene>
<proteinExistence type="predicted"/>
<protein>
    <submittedName>
        <fullName evidence="1">Uncharacterized protein</fullName>
    </submittedName>
</protein>
<evidence type="ECO:0000313" key="4">
    <source>
        <dbReference type="Proteomes" id="UP000011585"/>
    </source>
</evidence>
<dbReference type="RefSeq" id="WP_006056033.1">
    <property type="nucleotide sequence ID" value="NC_014735.1"/>
</dbReference>
<evidence type="ECO:0000313" key="1">
    <source>
        <dbReference type="EMBL" id="ADQ68598.1"/>
    </source>
</evidence>
<dbReference type="AlphaFoldDB" id="E4NU78"/>
<keyword evidence="3" id="KW-1185">Reference proteome</keyword>
<reference evidence="1" key="2">
    <citation type="submission" date="2009-08" db="EMBL/GenBank/DDBJ databases">
        <title>The complete plasmid1 of Halogeometricum borinquense DSM 11551.</title>
        <authorList>
            <consortium name="US DOE Joint Genome Institute (JGI-PGF)"/>
            <person name="Lucas S."/>
            <person name="Copeland A."/>
            <person name="Lapidus A."/>
            <person name="Glavina del Rio T."/>
            <person name="Dalin E."/>
            <person name="Tice H."/>
            <person name="Bruce D."/>
            <person name="Goodwin L."/>
            <person name="Pitluck S."/>
            <person name="Kyrpides N."/>
            <person name="Mavromatis K."/>
            <person name="Mikhailova N."/>
            <person name="Anderson I."/>
            <person name="Brettin T."/>
            <person name="Detter J.C."/>
            <person name="Han C."/>
            <person name="Larimer F."/>
            <person name="Land M."/>
            <person name="Hauser L."/>
            <person name="Markowitz V."/>
            <person name="Cheng J.-F."/>
            <person name="Hugenholtz P."/>
            <person name="Woyke T."/>
            <person name="Wu D."/>
            <person name="Tindal B."/>
            <person name="Klenk H.-P."/>
            <person name="Eisen J.A."/>
        </authorList>
    </citation>
    <scope>NUCLEOTIDE SEQUENCE</scope>
    <source>
        <strain evidence="1">PR 3</strain>
        <plasmid evidence="1">pHBOR01</plasmid>
    </source>
</reference>
<accession>E4NU78</accession>
<reference evidence="2 4" key="3">
    <citation type="journal article" date="2014" name="PLoS Genet.">
        <title>Phylogenetically driven sequencing of extremely halophilic archaea reveals strategies for static and dynamic osmo-response.</title>
        <authorList>
            <person name="Becker E.A."/>
            <person name="Seitzer P.M."/>
            <person name="Tritt A."/>
            <person name="Larsen D."/>
            <person name="Krusor M."/>
            <person name="Yao A.I."/>
            <person name="Wu D."/>
            <person name="Madern D."/>
            <person name="Eisen J.A."/>
            <person name="Darling A.E."/>
            <person name="Facciotti M.T."/>
        </authorList>
    </citation>
    <scope>NUCLEOTIDE SEQUENCE [LARGE SCALE GENOMIC DNA]</scope>
    <source>
        <strain evidence="2 4">DSM 11551</strain>
    </source>
</reference>